<dbReference type="OrthoDB" id="1930465at2759"/>
<dbReference type="AlphaFoldDB" id="A0A2G9GNS6"/>
<accession>A0A2G9GNS6</accession>
<comment type="caution">
    <text evidence="2">The sequence shown here is derived from an EMBL/GenBank/DDBJ whole genome shotgun (WGS) entry which is preliminary data.</text>
</comment>
<dbReference type="Proteomes" id="UP000231279">
    <property type="component" value="Unassembled WGS sequence"/>
</dbReference>
<keyword evidence="3" id="KW-1185">Reference proteome</keyword>
<feature type="coiled-coil region" evidence="1">
    <location>
        <begin position="54"/>
        <end position="104"/>
    </location>
</feature>
<keyword evidence="1" id="KW-0175">Coiled coil</keyword>
<organism evidence="2 3">
    <name type="scientific">Handroanthus impetiginosus</name>
    <dbReference type="NCBI Taxonomy" id="429701"/>
    <lineage>
        <taxon>Eukaryota</taxon>
        <taxon>Viridiplantae</taxon>
        <taxon>Streptophyta</taxon>
        <taxon>Embryophyta</taxon>
        <taxon>Tracheophyta</taxon>
        <taxon>Spermatophyta</taxon>
        <taxon>Magnoliopsida</taxon>
        <taxon>eudicotyledons</taxon>
        <taxon>Gunneridae</taxon>
        <taxon>Pentapetalae</taxon>
        <taxon>asterids</taxon>
        <taxon>lamiids</taxon>
        <taxon>Lamiales</taxon>
        <taxon>Bignoniaceae</taxon>
        <taxon>Crescentiina</taxon>
        <taxon>Tabebuia alliance</taxon>
        <taxon>Handroanthus</taxon>
    </lineage>
</organism>
<protein>
    <submittedName>
        <fullName evidence="2">Uncharacterized protein</fullName>
    </submittedName>
</protein>
<evidence type="ECO:0000313" key="3">
    <source>
        <dbReference type="Proteomes" id="UP000231279"/>
    </source>
</evidence>
<sequence>MEDRVREKGEGSERWTAAIANLTEMSSNLDSLQKLLIKKAVYVDEETFAKASRSSEQAHTIKVLEQRVETLERELDAAISAAARARTEKRQAEASQKAAELRALEITKELENTTKVFEVHMEELRAKQEEISKRDKEIKLLEAIIQTLGGRESLPAKG</sequence>
<dbReference type="EMBL" id="NKXS01004267">
    <property type="protein sequence ID" value="PIN06954.1"/>
    <property type="molecule type" value="Genomic_DNA"/>
</dbReference>
<dbReference type="PANTHER" id="PTHR36080">
    <property type="entry name" value="DBJ|BAA96220.1"/>
    <property type="match status" value="1"/>
</dbReference>
<gene>
    <name evidence="2" type="ORF">CDL12_20487</name>
</gene>
<proteinExistence type="predicted"/>
<dbReference type="STRING" id="429701.A0A2G9GNS6"/>
<name>A0A2G9GNS6_9LAMI</name>
<dbReference type="PANTHER" id="PTHR36080:SF1">
    <property type="entry name" value="DBJ|BAA96220.1"/>
    <property type="match status" value="1"/>
</dbReference>
<evidence type="ECO:0000313" key="2">
    <source>
        <dbReference type="EMBL" id="PIN06954.1"/>
    </source>
</evidence>
<evidence type="ECO:0000256" key="1">
    <source>
        <dbReference type="SAM" id="Coils"/>
    </source>
</evidence>
<reference evidence="3" key="1">
    <citation type="journal article" date="2018" name="Gigascience">
        <title>Genome assembly of the Pink Ipe (Handroanthus impetiginosus, Bignoniaceae), a highly valued, ecologically keystone Neotropical timber forest tree.</title>
        <authorList>
            <person name="Silva-Junior O.B."/>
            <person name="Grattapaglia D."/>
            <person name="Novaes E."/>
            <person name="Collevatti R.G."/>
        </authorList>
    </citation>
    <scope>NUCLEOTIDE SEQUENCE [LARGE SCALE GENOMIC DNA]</scope>
    <source>
        <strain evidence="3">cv. UFG-1</strain>
    </source>
</reference>